<dbReference type="OrthoDB" id="9798761at2"/>
<dbReference type="Pfam" id="PF03235">
    <property type="entry name" value="GmrSD_N"/>
    <property type="match status" value="1"/>
</dbReference>
<evidence type="ECO:0008006" key="5">
    <source>
        <dbReference type="Google" id="ProtNLM"/>
    </source>
</evidence>
<reference evidence="3 4" key="1">
    <citation type="submission" date="2016-10" db="EMBL/GenBank/DDBJ databases">
        <authorList>
            <person name="de Groot N.N."/>
        </authorList>
    </citation>
    <scope>NUCLEOTIDE SEQUENCE [LARGE SCALE GENOMIC DNA]</scope>
    <source>
        <strain evidence="3 4">DSM 18438</strain>
    </source>
</reference>
<feature type="domain" description="GmrSD restriction endonucleases N-terminal" evidence="1">
    <location>
        <begin position="25"/>
        <end position="326"/>
    </location>
</feature>
<protein>
    <recommendedName>
        <fullName evidence="5">DUF262 domain-containing protein</fullName>
    </recommendedName>
</protein>
<evidence type="ECO:0000259" key="1">
    <source>
        <dbReference type="Pfam" id="PF03235"/>
    </source>
</evidence>
<gene>
    <name evidence="3" type="ORF">SAMN05660443_0641</name>
</gene>
<sequence length="734" mass="84447">MDLKGAAIRSFYNLTQDMTTNENQNSSKTIKIPHYQRPYKWHDENIVKLIQDWSNESGSKYFSGSIVTVAKPEEHELIDGQQRYTTIFLANFIKFLLSRFSIQKSITVTTNIINAPAIVPGYIKSRDYLFKSNDTNNLEETINEQISEIFSNLNTPNAEEHISSLLRQIGLPAVDEDSENYKNEHKMKQEQLFQENELSIKYDRSSFNDHLIDVLSQCRIVMGQNNNLEIELYHDIGSLDSEHKKKYAQAILCIFDEFNRLALAEGEAQNSFQKARRIINKIDAFLDQISLCVIQTGSANDAYTLFEVLNDRSLALDDLDLIKNQFYKKYVTSNYEVLSENEIDKYIQRMDELWVDKIFRNAADSKRKLIAYLAIVYITGDSSLLFNRGEGYRRSIQRHLENKDNYSTEDFERHFNIFYIVRVLLDETDARFKSRDSHALTAEFDTSATNFKKTTLFLLALGQEGVLSGLFNFTLKCIEESVGVNPRHEGINSIAFLLSKNDRTNPGNNYNEMLTKIESQSKHVWSSAMLHSSAEGPRNFSVNMINHFNSTSAAGTAPMTFDSAEPTEEFKAWLSDWKYKNKNAHLKIKILFAKLIKSHLNDDGHLNTATIALNINNASKLQLDHMEASNPDPHHMSAYFTDEDRDSFVHSLGNMMPLPDSENRDKNNKPLCFSFEHFREAGISQGHFLYDEALSIFDNNSKENTQGDRVPVQSFFQQRKSRLIELFVMAVRIN</sequence>
<dbReference type="AlphaFoldDB" id="A0A1I1EKG0"/>
<dbReference type="InterPro" id="IPR011089">
    <property type="entry name" value="GmrSD_C"/>
</dbReference>
<accession>A0A1I1EKG0</accession>
<organism evidence="3 4">
    <name type="scientific">Marinospirillum celere</name>
    <dbReference type="NCBI Taxonomy" id="1122252"/>
    <lineage>
        <taxon>Bacteria</taxon>
        <taxon>Pseudomonadati</taxon>
        <taxon>Pseudomonadota</taxon>
        <taxon>Gammaproteobacteria</taxon>
        <taxon>Oceanospirillales</taxon>
        <taxon>Oceanospirillaceae</taxon>
        <taxon>Marinospirillum</taxon>
    </lineage>
</organism>
<dbReference type="InterPro" id="IPR004919">
    <property type="entry name" value="GmrSD_N"/>
</dbReference>
<evidence type="ECO:0000313" key="3">
    <source>
        <dbReference type="EMBL" id="SFB87126.1"/>
    </source>
</evidence>
<dbReference type="RefSeq" id="WP_091959033.1">
    <property type="nucleotide sequence ID" value="NZ_FOLH01000001.1"/>
</dbReference>
<feature type="domain" description="GmrSD restriction endonucleases C-terminal" evidence="2">
    <location>
        <begin position="568"/>
        <end position="670"/>
    </location>
</feature>
<dbReference type="EMBL" id="FOLH01000001">
    <property type="protein sequence ID" value="SFB87126.1"/>
    <property type="molecule type" value="Genomic_DNA"/>
</dbReference>
<dbReference type="PANTHER" id="PTHR35149">
    <property type="entry name" value="SLL5132 PROTEIN"/>
    <property type="match status" value="1"/>
</dbReference>
<dbReference type="Proteomes" id="UP000199058">
    <property type="component" value="Unassembled WGS sequence"/>
</dbReference>
<evidence type="ECO:0000259" key="2">
    <source>
        <dbReference type="Pfam" id="PF07510"/>
    </source>
</evidence>
<evidence type="ECO:0000313" key="4">
    <source>
        <dbReference type="Proteomes" id="UP000199058"/>
    </source>
</evidence>
<dbReference type="PANTHER" id="PTHR35149:SF1">
    <property type="entry name" value="DUF5655 DOMAIN-CONTAINING PROTEIN"/>
    <property type="match status" value="1"/>
</dbReference>
<name>A0A1I1EKG0_9GAMM</name>
<dbReference type="STRING" id="1122252.SAMN05660443_0641"/>
<proteinExistence type="predicted"/>
<keyword evidence="4" id="KW-1185">Reference proteome</keyword>
<dbReference type="Pfam" id="PF07510">
    <property type="entry name" value="GmrSD_C"/>
    <property type="match status" value="1"/>
</dbReference>